<feature type="domain" description="4Fe-4S ferredoxin-type" evidence="1">
    <location>
        <begin position="16"/>
        <end position="46"/>
    </location>
</feature>
<dbReference type="SUPFAM" id="SSF46548">
    <property type="entry name" value="alpha-helical ferredoxin"/>
    <property type="match status" value="1"/>
</dbReference>
<dbReference type="Pfam" id="PF13183">
    <property type="entry name" value="Fer4_8"/>
    <property type="match status" value="1"/>
</dbReference>
<keyword evidence="2" id="KW-0560">Oxidoreductase</keyword>
<dbReference type="InterPro" id="IPR017900">
    <property type="entry name" value="4Fe4S_Fe_S_CS"/>
</dbReference>
<dbReference type="AlphaFoldDB" id="A0A098E6X5"/>
<gene>
    <name evidence="2" type="primary">hdrC2</name>
    <name evidence="2" type="ORF">MSIBF_A1660008</name>
</gene>
<dbReference type="PROSITE" id="PS51379">
    <property type="entry name" value="4FE4S_FER_2"/>
    <property type="match status" value="2"/>
</dbReference>
<dbReference type="InterPro" id="IPR009051">
    <property type="entry name" value="Helical_ferredxn"/>
</dbReference>
<dbReference type="GO" id="GO:0051912">
    <property type="term" value="F:CoB--CoM heterodisulfide reductase activity"/>
    <property type="evidence" value="ECO:0007669"/>
    <property type="project" value="UniProtKB-EC"/>
</dbReference>
<dbReference type="PANTHER" id="PTHR43255:SF2">
    <property type="entry name" value="HETERODISULFIDE REDUCTASE RELATED PROTEIN"/>
    <property type="match status" value="1"/>
</dbReference>
<name>A0A098E6X5_9ZZZZ</name>
<feature type="domain" description="4Fe-4S ferredoxin-type" evidence="1">
    <location>
        <begin position="54"/>
        <end position="84"/>
    </location>
</feature>
<dbReference type="InterPro" id="IPR051460">
    <property type="entry name" value="HdrC_iron-sulfur_subunit"/>
</dbReference>
<dbReference type="PANTHER" id="PTHR43255">
    <property type="entry name" value="IRON-SULFUR-BINDING OXIDOREDUCTASE FADF-RELATED-RELATED"/>
    <property type="match status" value="1"/>
</dbReference>
<organism evidence="2">
    <name type="scientific">groundwater metagenome</name>
    <dbReference type="NCBI Taxonomy" id="717931"/>
    <lineage>
        <taxon>unclassified sequences</taxon>
        <taxon>metagenomes</taxon>
        <taxon>ecological metagenomes</taxon>
    </lineage>
</organism>
<proteinExistence type="predicted"/>
<dbReference type="InterPro" id="IPR017896">
    <property type="entry name" value="4Fe4S_Fe-S-bd"/>
</dbReference>
<dbReference type="EMBL" id="CCXY01000075">
    <property type="protein sequence ID" value="CEG11722.1"/>
    <property type="molecule type" value="Genomic_DNA"/>
</dbReference>
<dbReference type="GO" id="GO:0005886">
    <property type="term" value="C:plasma membrane"/>
    <property type="evidence" value="ECO:0007669"/>
    <property type="project" value="TreeGrafter"/>
</dbReference>
<protein>
    <submittedName>
        <fullName evidence="2">Putative CoB--CoM heterodisulfide reductase iron-sulfur subunit C 2</fullName>
        <ecNumber evidence="2">1.8.98.1</ecNumber>
    </submittedName>
</protein>
<accession>A0A098E6X5</accession>
<dbReference type="EC" id="1.8.98.1" evidence="2"/>
<evidence type="ECO:0000259" key="1">
    <source>
        <dbReference type="PROSITE" id="PS51379"/>
    </source>
</evidence>
<sequence length="177" mass="20040">MEINESKDNLRKNIIKKTKGELLKCFNCGTCSAGCPVSQISNFNPRKILRKIISGINLDEDISACVSCYTCNARCPNGINIPKIIDILKIEYNLKGVENRESIFNKSFLDTVEKNGRLYEVGMLLKYKLKSGNLLQDMELGLPLILKGRMGIFPHKSKNANAAKEIFRKVREIDERD</sequence>
<dbReference type="GO" id="GO:0051536">
    <property type="term" value="F:iron-sulfur cluster binding"/>
    <property type="evidence" value="ECO:0007669"/>
    <property type="project" value="InterPro"/>
</dbReference>
<reference evidence="2" key="1">
    <citation type="submission" date="2014-09" db="EMBL/GenBank/DDBJ databases">
        <authorList>
            <person name="Probst J Alexander"/>
        </authorList>
    </citation>
    <scope>NUCLEOTIDE SEQUENCE</scope>
</reference>
<dbReference type="Gene3D" id="1.10.1060.10">
    <property type="entry name" value="Alpha-helical ferredoxin"/>
    <property type="match status" value="1"/>
</dbReference>
<dbReference type="PROSITE" id="PS00198">
    <property type="entry name" value="4FE4S_FER_1"/>
    <property type="match status" value="1"/>
</dbReference>
<evidence type="ECO:0000313" key="2">
    <source>
        <dbReference type="EMBL" id="CEG11722.1"/>
    </source>
</evidence>